<reference evidence="8" key="1">
    <citation type="submission" date="2013-12" db="EMBL/GenBank/DDBJ databases">
        <authorList>
            <person name="Li W."/>
            <person name="Chetelat R.T."/>
        </authorList>
    </citation>
    <scope>NUCLEOTIDE SEQUENCE</scope>
    <source>
        <strain evidence="8">CRIB-18</strain>
        <plasmid evidence="8">1</plasmid>
    </source>
</reference>
<dbReference type="InterPro" id="IPR002104">
    <property type="entry name" value="Integrase_catalytic"/>
</dbReference>
<evidence type="ECO:0000259" key="6">
    <source>
        <dbReference type="PROSITE" id="PS51898"/>
    </source>
</evidence>
<dbReference type="GO" id="GO:0006310">
    <property type="term" value="P:DNA recombination"/>
    <property type="evidence" value="ECO:0007669"/>
    <property type="project" value="UniProtKB-KW"/>
</dbReference>
<keyword evidence="4" id="KW-0233">DNA recombination</keyword>
<evidence type="ECO:0000256" key="3">
    <source>
        <dbReference type="ARBA" id="ARBA00023125"/>
    </source>
</evidence>
<evidence type="ECO:0000313" key="8">
    <source>
        <dbReference type="EMBL" id="CDR35284.1"/>
    </source>
</evidence>
<dbReference type="PANTHER" id="PTHR30349:SF41">
    <property type="entry name" value="INTEGRASE_RECOMBINASE PROTEIN MJ0367-RELATED"/>
    <property type="match status" value="1"/>
</dbReference>
<keyword evidence="8" id="KW-0614">Plasmid</keyword>
<dbReference type="PROSITE" id="PS51898">
    <property type="entry name" value="TYR_RECOMBINASE"/>
    <property type="match status" value="1"/>
</dbReference>
<dbReference type="InterPro" id="IPR044068">
    <property type="entry name" value="CB"/>
</dbReference>
<gene>
    <name evidence="8" type="ORF">CSEC_p0013</name>
</gene>
<evidence type="ECO:0000259" key="7">
    <source>
        <dbReference type="PROSITE" id="PS51900"/>
    </source>
</evidence>
<dbReference type="EMBL" id="LK031773">
    <property type="protein sequence ID" value="CDR35284.1"/>
    <property type="molecule type" value="Genomic_DNA"/>
</dbReference>
<reference evidence="8" key="2">
    <citation type="submission" date="2014-09" db="EMBL/GenBank/DDBJ databases">
        <title>Criblamydia sequanensis harbors a mega-plasmid encoding arsenite resistance.</title>
        <authorList>
            <person name="Bertelli C."/>
            <person name="Goesmann A."/>
            <person name="Greub G."/>
        </authorList>
    </citation>
    <scope>NUCLEOTIDE SEQUENCE [LARGE SCALE GENOMIC DNA]</scope>
    <source>
        <strain evidence="8">CRIB-18</strain>
        <plasmid evidence="8">1</plasmid>
    </source>
</reference>
<dbReference type="AlphaFoldDB" id="A0A090D3F3"/>
<dbReference type="GO" id="GO:0015074">
    <property type="term" value="P:DNA integration"/>
    <property type="evidence" value="ECO:0007669"/>
    <property type="project" value="UniProtKB-KW"/>
</dbReference>
<dbReference type="SUPFAM" id="SSF56349">
    <property type="entry name" value="DNA breaking-rejoining enzymes"/>
    <property type="match status" value="1"/>
</dbReference>
<dbReference type="InterPro" id="IPR013762">
    <property type="entry name" value="Integrase-like_cat_sf"/>
</dbReference>
<comment type="similarity">
    <text evidence="1">Belongs to the 'phage' integrase family.</text>
</comment>
<dbReference type="CDD" id="cd00397">
    <property type="entry name" value="DNA_BRE_C"/>
    <property type="match status" value="1"/>
</dbReference>
<organism evidence="8">
    <name type="scientific">Candidatus Criblamydia sequanensis CRIB-18</name>
    <dbReference type="NCBI Taxonomy" id="1437425"/>
    <lineage>
        <taxon>Bacteria</taxon>
        <taxon>Pseudomonadati</taxon>
        <taxon>Chlamydiota</taxon>
        <taxon>Chlamydiia</taxon>
        <taxon>Parachlamydiales</taxon>
        <taxon>Candidatus Criblamydiaceae</taxon>
        <taxon>Candidatus Criblamydia</taxon>
    </lineage>
</organism>
<keyword evidence="2" id="KW-0229">DNA integration</keyword>
<name>A0A090D3F3_9BACT</name>
<accession>A0A090D3F3</accession>
<evidence type="ECO:0000256" key="5">
    <source>
        <dbReference type="PROSITE-ProRule" id="PRU01248"/>
    </source>
</evidence>
<feature type="domain" description="Tyr recombinase" evidence="6">
    <location>
        <begin position="148"/>
        <end position="323"/>
    </location>
</feature>
<dbReference type="PANTHER" id="PTHR30349">
    <property type="entry name" value="PHAGE INTEGRASE-RELATED"/>
    <property type="match status" value="1"/>
</dbReference>
<keyword evidence="3 5" id="KW-0238">DNA-binding</keyword>
<proteinExistence type="inferred from homology"/>
<dbReference type="RefSeq" id="WP_176454808.1">
    <property type="nucleotide sequence ID" value="NZ_LK031773.1"/>
</dbReference>
<dbReference type="InterPro" id="IPR011010">
    <property type="entry name" value="DNA_brk_join_enz"/>
</dbReference>
<dbReference type="PROSITE" id="PS51900">
    <property type="entry name" value="CB"/>
    <property type="match status" value="1"/>
</dbReference>
<geneLocation type="plasmid" evidence="8">
    <name>1</name>
</geneLocation>
<dbReference type="InterPro" id="IPR050090">
    <property type="entry name" value="Tyrosine_recombinase_XerCD"/>
</dbReference>
<feature type="domain" description="Core-binding (CB)" evidence="7">
    <location>
        <begin position="39"/>
        <end position="120"/>
    </location>
</feature>
<evidence type="ECO:0000256" key="4">
    <source>
        <dbReference type="ARBA" id="ARBA00023172"/>
    </source>
</evidence>
<sequence length="327" mass="37174">MAMTLMPAVLELPIPSNLETYEQAASFKANLVWKKLDEISVEEALSYWLPTLSPKTQLSYRSGIKRLIEFGWLNPLISLQQFALINHEGIIDRIKLFQDWAETTRQARAACYISFTGFLSRRLEGVIKKAVPNKEGNAKTFFSVYDKVKTHAMTQAQWILFFKELEKINPRDCLIGKVILQGGKRVNEVLSLQTNQIDWDRCEITFVQSKMRRLKKETVITYSDSIMKRLREYIGERTGQVFVTRSGKSVMINQVAVTFAKAGKAAGIPFKVSPHVLRASAVTYLKQQGFQDSDIMRVTGHSTAEMVYAYDKTSRADNASKKVNLIS</sequence>
<evidence type="ECO:0000256" key="2">
    <source>
        <dbReference type="ARBA" id="ARBA00022908"/>
    </source>
</evidence>
<dbReference type="Gene3D" id="1.10.443.10">
    <property type="entry name" value="Intergrase catalytic core"/>
    <property type="match status" value="1"/>
</dbReference>
<dbReference type="Pfam" id="PF00589">
    <property type="entry name" value="Phage_integrase"/>
    <property type="match status" value="1"/>
</dbReference>
<evidence type="ECO:0000256" key="1">
    <source>
        <dbReference type="ARBA" id="ARBA00008857"/>
    </source>
</evidence>
<protein>
    <submittedName>
        <fullName evidence="8">Virulence plasmid integrase-D</fullName>
    </submittedName>
</protein>
<dbReference type="GO" id="GO:0003677">
    <property type="term" value="F:DNA binding"/>
    <property type="evidence" value="ECO:0007669"/>
    <property type="project" value="UniProtKB-UniRule"/>
</dbReference>